<comment type="function">
    <text evidence="1">Catalyzes the ATP-dependent phosphorylation of thiamine-monophosphate (TMP) to form thiamine-pyrophosphate (TPP), the active form of vitamin B1.</text>
</comment>
<dbReference type="GO" id="GO:0005524">
    <property type="term" value="F:ATP binding"/>
    <property type="evidence" value="ECO:0007669"/>
    <property type="project" value="UniProtKB-UniRule"/>
</dbReference>
<feature type="binding site" evidence="1">
    <location>
        <position position="33"/>
    </location>
    <ligand>
        <name>Mg(2+)</name>
        <dbReference type="ChEBI" id="CHEBI:18420"/>
        <label>4</label>
    </ligand>
</feature>
<comment type="pathway">
    <text evidence="1">Cofactor biosynthesis; thiamine diphosphate biosynthesis; thiamine diphosphate from thiamine phosphate: step 1/1.</text>
</comment>
<feature type="region of interest" description="Disordered" evidence="2">
    <location>
        <begin position="334"/>
        <end position="355"/>
    </location>
</feature>
<comment type="miscellaneous">
    <text evidence="1">Reaction mechanism of ThiL seems to utilize a direct, inline transfer of the gamma-phosphate of ATP to TMP rather than a phosphorylated enzyme intermediate.</text>
</comment>
<dbReference type="PANTHER" id="PTHR30270:SF0">
    <property type="entry name" value="THIAMINE-MONOPHOSPHATE KINASE"/>
    <property type="match status" value="1"/>
</dbReference>
<keyword evidence="1" id="KW-0479">Metal-binding</keyword>
<dbReference type="GO" id="GO:0000287">
    <property type="term" value="F:magnesium ion binding"/>
    <property type="evidence" value="ECO:0007669"/>
    <property type="project" value="UniProtKB-UniRule"/>
</dbReference>
<evidence type="ECO:0000256" key="1">
    <source>
        <dbReference type="HAMAP-Rule" id="MF_02128"/>
    </source>
</evidence>
<dbReference type="InterPro" id="IPR016188">
    <property type="entry name" value="PurM-like_N"/>
</dbReference>
<keyword evidence="5" id="KW-1185">Reference proteome</keyword>
<feature type="domain" description="PurM-like N-terminal" evidence="3">
    <location>
        <begin position="31"/>
        <end position="150"/>
    </location>
</feature>
<feature type="binding site" evidence="1">
    <location>
        <position position="242"/>
    </location>
    <ligand>
        <name>Mg(2+)</name>
        <dbReference type="ChEBI" id="CHEBI:18420"/>
        <label>5</label>
    </ligand>
</feature>
<dbReference type="InterPro" id="IPR036921">
    <property type="entry name" value="PurM-like_N_sf"/>
</dbReference>
<reference evidence="4" key="1">
    <citation type="submission" date="2020-11" db="EMBL/GenBank/DDBJ databases">
        <title>Sequencing the genomes of 1000 actinobacteria strains.</title>
        <authorList>
            <person name="Klenk H.-P."/>
        </authorList>
    </citation>
    <scope>NUCLEOTIDE SEQUENCE</scope>
    <source>
        <strain evidence="4">DSM 26152</strain>
    </source>
</reference>
<organism evidence="4 5">
    <name type="scientific">Zhihengliuella flava</name>
    <dbReference type="NCBI Taxonomy" id="1285193"/>
    <lineage>
        <taxon>Bacteria</taxon>
        <taxon>Bacillati</taxon>
        <taxon>Actinomycetota</taxon>
        <taxon>Actinomycetes</taxon>
        <taxon>Micrococcales</taxon>
        <taxon>Micrococcaceae</taxon>
        <taxon>Zhihengliuella</taxon>
    </lineage>
</organism>
<dbReference type="PANTHER" id="PTHR30270">
    <property type="entry name" value="THIAMINE-MONOPHOSPHATE KINASE"/>
    <property type="match status" value="1"/>
</dbReference>
<keyword evidence="1" id="KW-0460">Magnesium</keyword>
<feature type="binding site" evidence="1">
    <location>
        <position position="56"/>
    </location>
    <ligand>
        <name>substrate</name>
    </ligand>
</feature>
<keyword evidence="1" id="KW-0547">Nucleotide-binding</keyword>
<feature type="binding site" evidence="1">
    <location>
        <position position="49"/>
    </location>
    <ligand>
        <name>Mg(2+)</name>
        <dbReference type="ChEBI" id="CHEBI:18420"/>
        <label>1</label>
    </ligand>
</feature>
<dbReference type="RefSeq" id="WP_196834988.1">
    <property type="nucleotide sequence ID" value="NZ_JADOTZ010000001.1"/>
</dbReference>
<evidence type="ECO:0000313" key="5">
    <source>
        <dbReference type="Proteomes" id="UP000625033"/>
    </source>
</evidence>
<dbReference type="HAMAP" id="MF_02128">
    <property type="entry name" value="TMP_kinase"/>
    <property type="match status" value="1"/>
</dbReference>
<feature type="binding site" evidence="1">
    <location>
        <position position="83"/>
    </location>
    <ligand>
        <name>Mg(2+)</name>
        <dbReference type="ChEBI" id="CHEBI:18420"/>
        <label>4</label>
    </ligand>
</feature>
<feature type="binding site" evidence="1">
    <location>
        <position position="299"/>
    </location>
    <ligand>
        <name>substrate</name>
    </ligand>
</feature>
<feature type="binding site" evidence="1">
    <location>
        <position position="49"/>
    </location>
    <ligand>
        <name>Mg(2+)</name>
        <dbReference type="ChEBI" id="CHEBI:18420"/>
        <label>2</label>
    </ligand>
</feature>
<keyword evidence="1" id="KW-0067">ATP-binding</keyword>
<comment type="caution">
    <text evidence="1">Lacks conserved residue(s) required for the propagation of feature annotation.</text>
</comment>
<evidence type="ECO:0000313" key="4">
    <source>
        <dbReference type="EMBL" id="MBG6083568.1"/>
    </source>
</evidence>
<dbReference type="GO" id="GO:0009030">
    <property type="term" value="F:thiamine-phosphate kinase activity"/>
    <property type="evidence" value="ECO:0007669"/>
    <property type="project" value="UniProtKB-UniRule"/>
</dbReference>
<dbReference type="Proteomes" id="UP000625033">
    <property type="component" value="Unassembled WGS sequence"/>
</dbReference>
<name>A0A931GDL1_9MICC</name>
<proteinExistence type="inferred from homology"/>
<evidence type="ECO:0000259" key="3">
    <source>
        <dbReference type="Pfam" id="PF00586"/>
    </source>
</evidence>
<feature type="binding site" evidence="1">
    <location>
        <position position="239"/>
    </location>
    <ligand>
        <name>Mg(2+)</name>
        <dbReference type="ChEBI" id="CHEBI:18420"/>
        <label>3</label>
    </ligand>
</feature>
<dbReference type="SUPFAM" id="SSF56042">
    <property type="entry name" value="PurM C-terminal domain-like"/>
    <property type="match status" value="1"/>
</dbReference>
<accession>A0A931GDL1</accession>
<keyword evidence="1 4" id="KW-0808">Transferase</keyword>
<feature type="binding site" evidence="1">
    <location>
        <position position="33"/>
    </location>
    <ligand>
        <name>Mg(2+)</name>
        <dbReference type="ChEBI" id="CHEBI:18420"/>
        <label>3</label>
    </ligand>
</feature>
<feature type="binding site" evidence="1">
    <location>
        <position position="349"/>
    </location>
    <ligand>
        <name>substrate</name>
    </ligand>
</feature>
<dbReference type="InterPro" id="IPR006283">
    <property type="entry name" value="ThiL-like"/>
</dbReference>
<evidence type="ECO:0000256" key="2">
    <source>
        <dbReference type="SAM" id="MobiDB-lite"/>
    </source>
</evidence>
<feature type="binding site" evidence="1">
    <location>
        <position position="158"/>
    </location>
    <ligand>
        <name>ATP</name>
        <dbReference type="ChEBI" id="CHEBI:30616"/>
    </ligand>
</feature>
<feature type="binding site" evidence="1">
    <location>
        <position position="83"/>
    </location>
    <ligand>
        <name>Mg(2+)</name>
        <dbReference type="ChEBI" id="CHEBI:18420"/>
        <label>3</label>
    </ligand>
</feature>
<feature type="binding site" evidence="1">
    <location>
        <position position="83"/>
    </location>
    <ligand>
        <name>Mg(2+)</name>
        <dbReference type="ChEBI" id="CHEBI:18420"/>
        <label>2</label>
    </ligand>
</feature>
<comment type="caution">
    <text evidence="4">The sequence shown here is derived from an EMBL/GenBank/DDBJ whole genome shotgun (WGS) entry which is preliminary data.</text>
</comment>
<dbReference type="InterPro" id="IPR036676">
    <property type="entry name" value="PurM-like_C_sf"/>
</dbReference>
<dbReference type="AlphaFoldDB" id="A0A931GDL1"/>
<protein>
    <recommendedName>
        <fullName evidence="1">Thiamine-monophosphate kinase</fullName>
        <shortName evidence="1">TMP kinase</shortName>
        <shortName evidence="1">Thiamine-phosphate kinase</shortName>
        <ecNumber evidence="1">2.7.4.16</ecNumber>
    </recommendedName>
</protein>
<comment type="similarity">
    <text evidence="1">Belongs to the thiamine-monophosphate kinase family.</text>
</comment>
<feature type="binding site" evidence="1">
    <location>
        <position position="241"/>
    </location>
    <ligand>
        <name>ATP</name>
        <dbReference type="ChEBI" id="CHEBI:30616"/>
    </ligand>
</feature>
<gene>
    <name evidence="1" type="primary">thiL</name>
    <name evidence="4" type="ORF">IW252_000335</name>
</gene>
<feature type="binding site" evidence="1">
    <location>
        <position position="47"/>
    </location>
    <ligand>
        <name>Mg(2+)</name>
        <dbReference type="ChEBI" id="CHEBI:18420"/>
        <label>4</label>
    </ligand>
</feature>
<feature type="binding site" evidence="1">
    <location>
        <position position="134"/>
    </location>
    <ligand>
        <name>Mg(2+)</name>
        <dbReference type="ChEBI" id="CHEBI:18420"/>
        <label>1</label>
    </ligand>
</feature>
<dbReference type="SUPFAM" id="SSF55326">
    <property type="entry name" value="PurM N-terminal domain-like"/>
    <property type="match status" value="1"/>
</dbReference>
<feature type="binding site" evidence="1">
    <location>
        <begin position="133"/>
        <end position="134"/>
    </location>
    <ligand>
        <name>ATP</name>
        <dbReference type="ChEBI" id="CHEBI:30616"/>
    </ligand>
</feature>
<dbReference type="GO" id="GO:0009228">
    <property type="term" value="P:thiamine biosynthetic process"/>
    <property type="evidence" value="ECO:0007669"/>
    <property type="project" value="UniProtKB-KW"/>
</dbReference>
<dbReference type="Pfam" id="PF00586">
    <property type="entry name" value="AIRS"/>
    <property type="match status" value="1"/>
</dbReference>
<keyword evidence="1" id="KW-0784">Thiamine biosynthesis</keyword>
<dbReference type="GO" id="GO:0009229">
    <property type="term" value="P:thiamine diphosphate biosynthetic process"/>
    <property type="evidence" value="ECO:0007669"/>
    <property type="project" value="UniProtKB-UniRule"/>
</dbReference>
<dbReference type="Gene3D" id="3.90.650.10">
    <property type="entry name" value="PurM-like C-terminal domain"/>
    <property type="match status" value="1"/>
</dbReference>
<dbReference type="EMBL" id="JADOTZ010000001">
    <property type="protein sequence ID" value="MBG6083568.1"/>
    <property type="molecule type" value="Genomic_DNA"/>
</dbReference>
<comment type="catalytic activity">
    <reaction evidence="1">
        <text>thiamine phosphate + ATP = thiamine diphosphate + ADP</text>
        <dbReference type="Rhea" id="RHEA:15913"/>
        <dbReference type="ChEBI" id="CHEBI:30616"/>
        <dbReference type="ChEBI" id="CHEBI:37575"/>
        <dbReference type="ChEBI" id="CHEBI:58937"/>
        <dbReference type="ChEBI" id="CHEBI:456216"/>
        <dbReference type="EC" id="2.7.4.16"/>
    </reaction>
</comment>
<sequence length="355" mass="36549">MTRASESSLIEALLGVYRERGVLAAGLAGPGDDAAVVPVPTGHLVMTIDTITEDQDFRRRYASGYACTGYDIGWKSAAQNLADVAAMGAVPTGCLTSLSLTEEIDAGWLADFAHGFADALSMPGARQARVSGGDLGRGSELSVSTTAFGRLMGPPVTRAGAQVGDAVAVCGSLGAAAAGWACLDSGRLTLGAEDGAARGRDEPAAGDPVADVRFVVSRQLRPRPALDAPQRERGTALLDVSDGLLKDAGRVAAASGVQLELAGDIADREPVLARVAEHLAQRGESAGDLARAWAYGGGESHALLATFADGAVPDGWDEIGRVRERAEDSVTVQSRPAADWLRDAAPAGWDPFESS</sequence>
<dbReference type="EC" id="2.7.4.16" evidence="1"/>
<dbReference type="CDD" id="cd02194">
    <property type="entry name" value="ThiL"/>
    <property type="match status" value="1"/>
</dbReference>
<dbReference type="Gene3D" id="3.30.1330.10">
    <property type="entry name" value="PurM-like, N-terminal domain"/>
    <property type="match status" value="1"/>
</dbReference>
<keyword evidence="1 4" id="KW-0418">Kinase</keyword>